<dbReference type="EMBL" id="JBDJPC010000001">
    <property type="protein sequence ID" value="KAL1518007.1"/>
    <property type="molecule type" value="Genomic_DNA"/>
</dbReference>
<dbReference type="PROSITE" id="PS00973">
    <property type="entry name" value="USP_2"/>
    <property type="match status" value="1"/>
</dbReference>
<evidence type="ECO:0000256" key="2">
    <source>
        <dbReference type="ARBA" id="ARBA00004604"/>
    </source>
</evidence>
<feature type="compositionally biased region" description="Polar residues" evidence="9">
    <location>
        <begin position="763"/>
        <end position="777"/>
    </location>
</feature>
<evidence type="ECO:0000259" key="10">
    <source>
        <dbReference type="PROSITE" id="PS50235"/>
    </source>
</evidence>
<feature type="region of interest" description="Disordered" evidence="9">
    <location>
        <begin position="691"/>
        <end position="811"/>
    </location>
</feature>
<evidence type="ECO:0000256" key="6">
    <source>
        <dbReference type="ARBA" id="ARBA00022801"/>
    </source>
</evidence>
<feature type="domain" description="USP" evidence="10">
    <location>
        <begin position="128"/>
        <end position="431"/>
    </location>
</feature>
<dbReference type="GO" id="GO:0004843">
    <property type="term" value="F:cysteine-type deubiquitinase activity"/>
    <property type="evidence" value="ECO:0007669"/>
    <property type="project" value="UniProtKB-UniRule"/>
</dbReference>
<feature type="compositionally biased region" description="Polar residues" evidence="9">
    <location>
        <begin position="691"/>
        <end position="705"/>
    </location>
</feature>
<dbReference type="PROSITE" id="PS50235">
    <property type="entry name" value="USP_3"/>
    <property type="match status" value="1"/>
</dbReference>
<comment type="caution">
    <text evidence="11">The sequence shown here is derived from an EMBL/GenBank/DDBJ whole genome shotgun (WGS) entry which is preliminary data.</text>
</comment>
<feature type="compositionally biased region" description="Low complexity" evidence="9">
    <location>
        <begin position="585"/>
        <end position="603"/>
    </location>
</feature>
<dbReference type="Pfam" id="PF00443">
    <property type="entry name" value="UCH"/>
    <property type="match status" value="1"/>
</dbReference>
<evidence type="ECO:0000256" key="4">
    <source>
        <dbReference type="ARBA" id="ARBA00022670"/>
    </source>
</evidence>
<feature type="compositionally biased region" description="Polar residues" evidence="9">
    <location>
        <begin position="511"/>
        <end position="522"/>
    </location>
</feature>
<evidence type="ECO:0000256" key="9">
    <source>
        <dbReference type="SAM" id="MobiDB-lite"/>
    </source>
</evidence>
<dbReference type="AlphaFoldDB" id="A0ABD1FFH0"/>
<dbReference type="GO" id="GO:0005730">
    <property type="term" value="C:nucleolus"/>
    <property type="evidence" value="ECO:0007669"/>
    <property type="project" value="UniProtKB-SubCell"/>
</dbReference>
<comment type="catalytic activity">
    <reaction evidence="1 8">
        <text>Thiol-dependent hydrolysis of ester, thioester, amide, peptide and isopeptide bonds formed by the C-terminal Gly of ubiquitin (a 76-residue protein attached to proteins as an intracellular targeting signal).</text>
        <dbReference type="EC" id="3.4.19.12"/>
    </reaction>
</comment>
<dbReference type="GO" id="GO:0006508">
    <property type="term" value="P:proteolysis"/>
    <property type="evidence" value="ECO:0007669"/>
    <property type="project" value="UniProtKB-KW"/>
</dbReference>
<keyword evidence="7 8" id="KW-0788">Thiol protease</keyword>
<dbReference type="PANTHER" id="PTHR24006">
    <property type="entry name" value="UBIQUITIN CARBOXYL-TERMINAL HYDROLASE"/>
    <property type="match status" value="1"/>
</dbReference>
<sequence length="811" mass="90262">MKMPASTVDLVGAALKTSLAKSEDGSPNLDLQIAASNKKALLNTIDFELSENYQMSILDNLKSKYLVLTNSEHHYQQIQNHRTKLELNNRALQSPKDNDLPVKAKQELWPMERIQLGWSNSKEWSVGAGMVNMGNTCYMNSTLQALFHVPSLVNWLISDKEHMAQCEDNGVCIICAMRKTLQESQQRNVTSIRPILIYNKLRLVCRNLVPGRQEDAHEFLRYLIEAMEKAYLQRFKNHSQFDSKVKETTPLNQILGGYLRSSVRCLKCGHVSTTIQHFQDLLLDIRKAQTLDEALEMYFSREKLDDESYHCEACQKKVQATKQFQVERAPMALCIQLKRFSVSNNKITKHIAFRNRLDLSRYARQKPQVPLVYRLVALVTHMGPTVNCGHYTAVGQAPSGNFYQFDDSMVRPISHQSVFNTNAYIMLYELESTAHIPRPTIQLSLKSKVSSTITEPSSCSKVVLTLRPNNNHNVNKGSENGTLNSTMTSLAAVGFTSDKVYGPELPPERLNVSSSTSSNGNMKTKAVSSTSSSLSTALTDDSATESSDDEMQDAKASSSPNLSKKEADSSTANDDSPTEVGVEGGSPDSSSSVVSTSISSLSSPETIKKASVSPSKSLVPYETGDTSGSEDSNHSETNNRVQTKATMGEWQVTSSTDVETPSTTRQDSKKKLSRTASRNVVNQLFKMSTSGYSAPVSTWSGTTSQLDREVQEERRAERKRAAADTSDDQPRTKHAKVSSSFVRNKSSQSNPGYNPVQEYHNMKNWSNANGSSSMNNYHHNKPFYRPKRNFGHHSGNKGGGGSFHKNNYRFR</sequence>
<dbReference type="InterPro" id="IPR028889">
    <property type="entry name" value="USP"/>
</dbReference>
<name>A0ABD1FFH0_HYPHA</name>
<gene>
    <name evidence="11" type="ORF">ABEB36_001696</name>
</gene>
<dbReference type="Proteomes" id="UP001566132">
    <property type="component" value="Unassembled WGS sequence"/>
</dbReference>
<evidence type="ECO:0000256" key="7">
    <source>
        <dbReference type="ARBA" id="ARBA00022807"/>
    </source>
</evidence>
<dbReference type="PROSITE" id="PS00972">
    <property type="entry name" value="USP_1"/>
    <property type="match status" value="1"/>
</dbReference>
<dbReference type="InterPro" id="IPR050164">
    <property type="entry name" value="Peptidase_C19"/>
</dbReference>
<feature type="region of interest" description="Disordered" evidence="9">
    <location>
        <begin position="502"/>
        <end position="676"/>
    </location>
</feature>
<feature type="compositionally biased region" description="Basic and acidic residues" evidence="9">
    <location>
        <begin position="706"/>
        <end position="722"/>
    </location>
</feature>
<evidence type="ECO:0000313" key="11">
    <source>
        <dbReference type="EMBL" id="KAL1518007.1"/>
    </source>
</evidence>
<dbReference type="Gene3D" id="3.90.70.10">
    <property type="entry name" value="Cysteine proteinases"/>
    <property type="match status" value="1"/>
</dbReference>
<dbReference type="EC" id="3.4.19.12" evidence="8"/>
<evidence type="ECO:0000256" key="3">
    <source>
        <dbReference type="ARBA" id="ARBA00009085"/>
    </source>
</evidence>
<accession>A0ABD1FFH0</accession>
<feature type="compositionally biased region" description="Acidic residues" evidence="9">
    <location>
        <begin position="542"/>
        <end position="551"/>
    </location>
</feature>
<evidence type="ECO:0000313" key="12">
    <source>
        <dbReference type="Proteomes" id="UP001566132"/>
    </source>
</evidence>
<feature type="compositionally biased region" description="Basic residues" evidence="9">
    <location>
        <begin position="778"/>
        <end position="795"/>
    </location>
</feature>
<dbReference type="PANTHER" id="PTHR24006:SF758">
    <property type="entry name" value="UBIQUITIN CARBOXYL-TERMINAL HYDROLASE 36"/>
    <property type="match status" value="1"/>
</dbReference>
<feature type="compositionally biased region" description="Low complexity" evidence="9">
    <location>
        <begin position="528"/>
        <end position="541"/>
    </location>
</feature>
<evidence type="ECO:0000256" key="5">
    <source>
        <dbReference type="ARBA" id="ARBA00022786"/>
    </source>
</evidence>
<keyword evidence="5 8" id="KW-0833">Ubl conjugation pathway</keyword>
<comment type="similarity">
    <text evidence="3 8">Belongs to the peptidase C19 family.</text>
</comment>
<proteinExistence type="inferred from homology"/>
<comment type="subcellular location">
    <subcellularLocation>
        <location evidence="2">Nucleus</location>
        <location evidence="2">Nucleolus</location>
    </subcellularLocation>
</comment>
<reference evidence="11 12" key="1">
    <citation type="submission" date="2024-05" db="EMBL/GenBank/DDBJ databases">
        <title>Genetic variation in Jamaican populations of the coffee berry borer (Hypothenemus hampei).</title>
        <authorList>
            <person name="Errbii M."/>
            <person name="Myrie A."/>
        </authorList>
    </citation>
    <scope>NUCLEOTIDE SEQUENCE [LARGE SCALE GENOMIC DNA]</scope>
    <source>
        <strain evidence="11">JA-Hopewell-2020-01-JO</strain>
        <tissue evidence="11">Whole body</tissue>
    </source>
</reference>
<evidence type="ECO:0000256" key="1">
    <source>
        <dbReference type="ARBA" id="ARBA00000707"/>
    </source>
</evidence>
<evidence type="ECO:0000256" key="8">
    <source>
        <dbReference type="RuleBase" id="RU366025"/>
    </source>
</evidence>
<dbReference type="InterPro" id="IPR001394">
    <property type="entry name" value="Peptidase_C19_UCH"/>
</dbReference>
<dbReference type="SUPFAM" id="SSF54001">
    <property type="entry name" value="Cysteine proteinases"/>
    <property type="match status" value="1"/>
</dbReference>
<protein>
    <recommendedName>
        <fullName evidence="8">Ubiquitin carboxyl-terminal hydrolase</fullName>
        <ecNumber evidence="8">3.4.19.12</ecNumber>
    </recommendedName>
</protein>
<feature type="compositionally biased region" description="Polar residues" evidence="9">
    <location>
        <begin position="624"/>
        <end position="665"/>
    </location>
</feature>
<keyword evidence="6 8" id="KW-0378">Hydrolase</keyword>
<dbReference type="InterPro" id="IPR038765">
    <property type="entry name" value="Papain-like_cys_pep_sf"/>
</dbReference>
<keyword evidence="12" id="KW-1185">Reference proteome</keyword>
<keyword evidence="4 8" id="KW-0645">Protease</keyword>
<organism evidence="11 12">
    <name type="scientific">Hypothenemus hampei</name>
    <name type="common">Coffee berry borer</name>
    <dbReference type="NCBI Taxonomy" id="57062"/>
    <lineage>
        <taxon>Eukaryota</taxon>
        <taxon>Metazoa</taxon>
        <taxon>Ecdysozoa</taxon>
        <taxon>Arthropoda</taxon>
        <taxon>Hexapoda</taxon>
        <taxon>Insecta</taxon>
        <taxon>Pterygota</taxon>
        <taxon>Neoptera</taxon>
        <taxon>Endopterygota</taxon>
        <taxon>Coleoptera</taxon>
        <taxon>Polyphaga</taxon>
        <taxon>Cucujiformia</taxon>
        <taxon>Curculionidae</taxon>
        <taxon>Scolytinae</taxon>
        <taxon>Hypothenemus</taxon>
    </lineage>
</organism>
<feature type="compositionally biased region" description="Polar residues" evidence="9">
    <location>
        <begin position="737"/>
        <end position="752"/>
    </location>
</feature>
<dbReference type="InterPro" id="IPR018200">
    <property type="entry name" value="USP_CS"/>
</dbReference>
<dbReference type="FunFam" id="3.90.70.10:FF:000119">
    <property type="entry name" value="Ubiquitin specific peptidase 36"/>
    <property type="match status" value="1"/>
</dbReference>